<keyword evidence="2" id="KW-0175">Coiled coil</keyword>
<organism>
    <name type="scientific">Branchiostoma floridae</name>
    <name type="common">Florida lancelet</name>
    <name type="synonym">Amphioxus</name>
    <dbReference type="NCBI Taxonomy" id="7739"/>
    <lineage>
        <taxon>Eukaryota</taxon>
        <taxon>Metazoa</taxon>
        <taxon>Chordata</taxon>
        <taxon>Cephalochordata</taxon>
        <taxon>Leptocardii</taxon>
        <taxon>Amphioxiformes</taxon>
        <taxon>Branchiostomatidae</taxon>
        <taxon>Branchiostoma</taxon>
    </lineage>
</organism>
<dbReference type="GO" id="GO:0030246">
    <property type="term" value="F:carbohydrate binding"/>
    <property type="evidence" value="ECO:0007669"/>
    <property type="project" value="UniProtKB-KW"/>
</dbReference>
<accession>C3ZFH0</accession>
<feature type="transmembrane region" description="Helical" evidence="4">
    <location>
        <begin position="72"/>
        <end position="92"/>
    </location>
</feature>
<keyword evidence="1" id="KW-0430">Lectin</keyword>
<reference evidence="5" key="1">
    <citation type="journal article" date="2008" name="Nature">
        <title>The amphioxus genome and the evolution of the chordate karyotype.</title>
        <authorList>
            <consortium name="US DOE Joint Genome Institute (JGI-PGF)"/>
            <person name="Putnam N.H."/>
            <person name="Butts T."/>
            <person name="Ferrier D.E.K."/>
            <person name="Furlong R.F."/>
            <person name="Hellsten U."/>
            <person name="Kawashima T."/>
            <person name="Robinson-Rechavi M."/>
            <person name="Shoguchi E."/>
            <person name="Terry A."/>
            <person name="Yu J.-K."/>
            <person name="Benito-Gutierrez E.L."/>
            <person name="Dubchak I."/>
            <person name="Garcia-Fernandez J."/>
            <person name="Gibson-Brown J.J."/>
            <person name="Grigoriev I.V."/>
            <person name="Horton A.C."/>
            <person name="de Jong P.J."/>
            <person name="Jurka J."/>
            <person name="Kapitonov V.V."/>
            <person name="Kohara Y."/>
            <person name="Kuroki Y."/>
            <person name="Lindquist E."/>
            <person name="Lucas S."/>
            <person name="Osoegawa K."/>
            <person name="Pennacchio L.A."/>
            <person name="Salamov A.A."/>
            <person name="Satou Y."/>
            <person name="Sauka-Spengler T."/>
            <person name="Schmutz J."/>
            <person name="Shin-I T."/>
            <person name="Toyoda A."/>
            <person name="Bronner-Fraser M."/>
            <person name="Fujiyama A."/>
            <person name="Holland L.Z."/>
            <person name="Holland P.W.H."/>
            <person name="Satoh N."/>
            <person name="Rokhsar D.S."/>
        </authorList>
    </citation>
    <scope>NUCLEOTIDE SEQUENCE [LARGE SCALE GENOMIC DNA]</scope>
    <source>
        <strain evidence="5">S238N-H82</strain>
        <tissue evidence="5">Testes</tissue>
    </source>
</reference>
<evidence type="ECO:0000256" key="3">
    <source>
        <dbReference type="SAM" id="MobiDB-lite"/>
    </source>
</evidence>
<dbReference type="AlphaFoldDB" id="C3ZFH0"/>
<dbReference type="EMBL" id="GG666613">
    <property type="protein sequence ID" value="EEN48724.1"/>
    <property type="molecule type" value="Genomic_DNA"/>
</dbReference>
<evidence type="ECO:0000256" key="1">
    <source>
        <dbReference type="ARBA" id="ARBA00022734"/>
    </source>
</evidence>
<proteinExistence type="predicted"/>
<evidence type="ECO:0000256" key="4">
    <source>
        <dbReference type="SAM" id="Phobius"/>
    </source>
</evidence>
<sequence>MPRGQQQSQTGDTDATGAPTQQPQTDWRSIADAAACIPNALYVSRADRTYPGGVSSRGAIGSFIRSHKSSMAASIAVLLSLAAVGLTPLTFINKEEITQLSTTVDALKSTQNEMDQLSPAIDALKRNQDDISTTVEALKRDLDGIHQLSSTVEALRRDQDDMRQLSTSVDALKRGQDNIRELSTSVEALKRDQDDMRQLYASVDALESKLYALNQKLVRVYYCVSRSSCPTL</sequence>
<name>C3ZFH0_BRAFL</name>
<dbReference type="PANTHER" id="PTHR22799">
    <property type="entry name" value="TETRANECTIN-RELATED"/>
    <property type="match status" value="1"/>
</dbReference>
<feature type="coiled-coil region" evidence="2">
    <location>
        <begin position="172"/>
        <end position="209"/>
    </location>
</feature>
<dbReference type="Gene3D" id="1.20.1480.30">
    <property type="entry name" value="Designed four-helix bundle protein"/>
    <property type="match status" value="2"/>
</dbReference>
<evidence type="ECO:0000256" key="2">
    <source>
        <dbReference type="SAM" id="Coils"/>
    </source>
</evidence>
<feature type="region of interest" description="Disordered" evidence="3">
    <location>
        <begin position="1"/>
        <end position="25"/>
    </location>
</feature>
<keyword evidence="4" id="KW-0812">Transmembrane</keyword>
<protein>
    <submittedName>
        <fullName evidence="5">Uncharacterized protein</fullName>
    </submittedName>
</protein>
<evidence type="ECO:0000313" key="5">
    <source>
        <dbReference type="EMBL" id="EEN48724.1"/>
    </source>
</evidence>
<gene>
    <name evidence="5" type="ORF">BRAFLDRAFT_67153</name>
</gene>
<keyword evidence="4" id="KW-1133">Transmembrane helix</keyword>
<dbReference type="InParanoid" id="C3ZFH0"/>
<keyword evidence="4" id="KW-0472">Membrane</keyword>
<dbReference type="PANTHER" id="PTHR22799:SF6">
    <property type="entry name" value="C-TYPE LECTIN DOMAIN FAMILY 4 MEMBER M-LIKE"/>
    <property type="match status" value="1"/>
</dbReference>
<dbReference type="InterPro" id="IPR051663">
    <property type="entry name" value="CLec_Tetranectin-domain"/>
</dbReference>